<proteinExistence type="predicted"/>
<keyword evidence="2" id="KW-0378">Hydrolase</keyword>
<accession>A0A165VSH7</accession>
<evidence type="ECO:0000259" key="1">
    <source>
        <dbReference type="Pfam" id="PF12697"/>
    </source>
</evidence>
<comment type="caution">
    <text evidence="2">The sequence shown here is derived from an EMBL/GenBank/DDBJ whole genome shotgun (WGS) entry which is preliminary data.</text>
</comment>
<dbReference type="Pfam" id="PF12697">
    <property type="entry name" value="Abhydrolase_6"/>
    <property type="match status" value="1"/>
</dbReference>
<protein>
    <submittedName>
        <fullName evidence="2">N-formylmaleamate deformylase</fullName>
        <ecNumber evidence="2">3.5.1.106</ecNumber>
    </submittedName>
</protein>
<evidence type="ECO:0000313" key="3">
    <source>
        <dbReference type="Proteomes" id="UP000076577"/>
    </source>
</evidence>
<dbReference type="InterPro" id="IPR050266">
    <property type="entry name" value="AB_hydrolase_sf"/>
</dbReference>
<dbReference type="PANTHER" id="PTHR43798">
    <property type="entry name" value="MONOACYLGLYCEROL LIPASE"/>
    <property type="match status" value="1"/>
</dbReference>
<dbReference type="Proteomes" id="UP000076577">
    <property type="component" value="Unassembled WGS sequence"/>
</dbReference>
<dbReference type="GO" id="GO:0016020">
    <property type="term" value="C:membrane"/>
    <property type="evidence" value="ECO:0007669"/>
    <property type="project" value="TreeGrafter"/>
</dbReference>
<dbReference type="InterPro" id="IPR000073">
    <property type="entry name" value="AB_hydrolase_1"/>
</dbReference>
<organism evidence="2 3">
    <name type="scientific">Pseudovibrio axinellae</name>
    <dbReference type="NCBI Taxonomy" id="989403"/>
    <lineage>
        <taxon>Bacteria</taxon>
        <taxon>Pseudomonadati</taxon>
        <taxon>Pseudomonadota</taxon>
        <taxon>Alphaproteobacteria</taxon>
        <taxon>Hyphomicrobiales</taxon>
        <taxon>Stappiaceae</taxon>
        <taxon>Pseudovibrio</taxon>
    </lineage>
</organism>
<gene>
    <name evidence="2" type="primary">nicD</name>
    <name evidence="2" type="ORF">PsAD2_03632</name>
</gene>
<dbReference type="SUPFAM" id="SSF53474">
    <property type="entry name" value="alpha/beta-Hydrolases"/>
    <property type="match status" value="1"/>
</dbReference>
<dbReference type="OrthoDB" id="9791366at2"/>
<dbReference type="EMBL" id="LMCB01000074">
    <property type="protein sequence ID" value="KZL15376.1"/>
    <property type="molecule type" value="Genomic_DNA"/>
</dbReference>
<dbReference type="PATRIC" id="fig|989403.3.peg.3925"/>
<dbReference type="STRING" id="989403.SAMN05421798_11229"/>
<reference evidence="2 3" key="1">
    <citation type="journal article" date="2016" name="Front. Microbiol.">
        <title>Comparative Genomic Analysis Reveals a Diverse Repertoire of Genes Involved in Prokaryote-Eukaryote Interactions within the Pseudovibrio Genus.</title>
        <authorList>
            <person name="Romano S."/>
            <person name="Fernandez-Guerra A."/>
            <person name="Reen F.J."/>
            <person name="Glockner F.O."/>
            <person name="Crowley S.P."/>
            <person name="O'Sullivan O."/>
            <person name="Cotter P.D."/>
            <person name="Adams C."/>
            <person name="Dobson A.D."/>
            <person name="O'Gara F."/>
        </authorList>
    </citation>
    <scope>NUCLEOTIDE SEQUENCE [LARGE SCALE GENOMIC DNA]</scope>
    <source>
        <strain evidence="2 3">Ad2</strain>
    </source>
</reference>
<dbReference type="EC" id="3.5.1.106" evidence="2"/>
<dbReference type="PANTHER" id="PTHR43798:SF33">
    <property type="entry name" value="HYDROLASE, PUTATIVE (AFU_ORTHOLOGUE AFUA_2G14860)-RELATED"/>
    <property type="match status" value="1"/>
</dbReference>
<dbReference type="AlphaFoldDB" id="A0A165VSH7"/>
<dbReference type="InterPro" id="IPR029058">
    <property type="entry name" value="AB_hydrolase_fold"/>
</dbReference>
<evidence type="ECO:0000313" key="2">
    <source>
        <dbReference type="EMBL" id="KZL15376.1"/>
    </source>
</evidence>
<dbReference type="GO" id="GO:0016787">
    <property type="term" value="F:hydrolase activity"/>
    <property type="evidence" value="ECO:0007669"/>
    <property type="project" value="UniProtKB-KW"/>
</dbReference>
<dbReference type="Gene3D" id="3.40.50.1820">
    <property type="entry name" value="alpha/beta hydrolase"/>
    <property type="match status" value="1"/>
</dbReference>
<feature type="domain" description="AB hydrolase-1" evidence="1">
    <location>
        <begin position="45"/>
        <end position="284"/>
    </location>
</feature>
<sequence>MIEVDECKYDSGAYENEWFMTADGLRLNYRVYGQPTHKAPAIIAVPGLTRCVRDLDPMAAELGKRFRVYTLNLRGRDLSDYDPDYRNYKTSVYIDDIYAFWRFTGEERVVLLGSSLGALLAMLMVQDHPDMLAGTVLNDLGATIELVGMARILSYVGRLTDEPDLAIVICTLKQHLGSQFVDLPEAKWERMALAMFGLNKGKWHNRYDDNLGVALLRNKEWPRDLWAAHKQAAYLNLPILSLRGALSDVTSVNTVRLMMQMAPNMRAADIPQRGHCPILDEPQSLEALTGYMNQFENRA</sequence>
<dbReference type="RefSeq" id="WP_068009135.1">
    <property type="nucleotide sequence ID" value="NZ_FOFM01000012.1"/>
</dbReference>
<keyword evidence="3" id="KW-1185">Reference proteome</keyword>
<name>A0A165VSH7_9HYPH</name>